<gene>
    <name evidence="2" type="ORF">ONB1V03_LOCUS8871</name>
</gene>
<feature type="region of interest" description="Disordered" evidence="1">
    <location>
        <begin position="137"/>
        <end position="177"/>
    </location>
</feature>
<evidence type="ECO:0000313" key="3">
    <source>
        <dbReference type="Proteomes" id="UP000728032"/>
    </source>
</evidence>
<name>A0A7R9M278_9ACAR</name>
<sequence length="269" mass="29962">VLQVIYAKPDISGDIPGADKSIGGQIVGNVVNPRGNGCNGPLDRNEAVCVKHCTDIGFSKGFCDLTYDISGDIPGADKSIGGQIVGNVVNPRGNGCNGPLDRNEAVCVKHCTDIGFSKGFCDLTYVTDRQVVTRIEEMSNESKDSSSGSSAPTESSTGATPGEQNTGANAAQRTQPVAPQTPVMANEQPVFPPQDFWFAPHMTAPPVDPYRERIRENWRRRSREYRRRQRLRRLRNLRRLERLRRERQRGRSGRGSRQRSRSRSRRRLR</sequence>
<dbReference type="Proteomes" id="UP000728032">
    <property type="component" value="Unassembled WGS sequence"/>
</dbReference>
<dbReference type="EMBL" id="CAJPVJ010005276">
    <property type="protein sequence ID" value="CAG2169393.1"/>
    <property type="molecule type" value="Genomic_DNA"/>
</dbReference>
<evidence type="ECO:0000313" key="2">
    <source>
        <dbReference type="EMBL" id="CAD7652206.1"/>
    </source>
</evidence>
<dbReference type="AlphaFoldDB" id="A0A7R9M278"/>
<protein>
    <submittedName>
        <fullName evidence="2">Uncharacterized protein</fullName>
    </submittedName>
</protein>
<dbReference type="EMBL" id="OC920101">
    <property type="protein sequence ID" value="CAD7652206.1"/>
    <property type="molecule type" value="Genomic_DNA"/>
</dbReference>
<feature type="compositionally biased region" description="Basic residues" evidence="1">
    <location>
        <begin position="245"/>
        <end position="269"/>
    </location>
</feature>
<feature type="region of interest" description="Disordered" evidence="1">
    <location>
        <begin position="241"/>
        <end position="269"/>
    </location>
</feature>
<proteinExistence type="predicted"/>
<keyword evidence="3" id="KW-1185">Reference proteome</keyword>
<reference evidence="2" key="1">
    <citation type="submission" date="2020-11" db="EMBL/GenBank/DDBJ databases">
        <authorList>
            <person name="Tran Van P."/>
        </authorList>
    </citation>
    <scope>NUCLEOTIDE SEQUENCE</scope>
</reference>
<feature type="compositionally biased region" description="Low complexity" evidence="1">
    <location>
        <begin position="145"/>
        <end position="161"/>
    </location>
</feature>
<organism evidence="2">
    <name type="scientific">Oppiella nova</name>
    <dbReference type="NCBI Taxonomy" id="334625"/>
    <lineage>
        <taxon>Eukaryota</taxon>
        <taxon>Metazoa</taxon>
        <taxon>Ecdysozoa</taxon>
        <taxon>Arthropoda</taxon>
        <taxon>Chelicerata</taxon>
        <taxon>Arachnida</taxon>
        <taxon>Acari</taxon>
        <taxon>Acariformes</taxon>
        <taxon>Sarcoptiformes</taxon>
        <taxon>Oribatida</taxon>
        <taxon>Brachypylina</taxon>
        <taxon>Oppioidea</taxon>
        <taxon>Oppiidae</taxon>
        <taxon>Oppiella</taxon>
    </lineage>
</organism>
<evidence type="ECO:0000256" key="1">
    <source>
        <dbReference type="SAM" id="MobiDB-lite"/>
    </source>
</evidence>
<feature type="non-terminal residue" evidence="2">
    <location>
        <position position="269"/>
    </location>
</feature>
<accession>A0A7R9M278</accession>
<feature type="compositionally biased region" description="Polar residues" evidence="1">
    <location>
        <begin position="162"/>
        <end position="177"/>
    </location>
</feature>
<feature type="non-terminal residue" evidence="2">
    <location>
        <position position="1"/>
    </location>
</feature>